<dbReference type="EMBL" id="AGNL01010509">
    <property type="protein sequence ID" value="EJK69057.1"/>
    <property type="molecule type" value="Genomic_DNA"/>
</dbReference>
<sequence>MANVGRPDDEPTGTAAPPVQEVPEGGTSAPTIRALTDDEPPIPVWHVFDDSLAKSLEIVDRKKESESGGVQLHDGPTGPPCFPHEFDDSLEKERARAAVSGIPDPAPEAIHDDEAPRHPSAYASEFDDSLEKAAAAA</sequence>
<keyword evidence="3" id="KW-1185">Reference proteome</keyword>
<feature type="region of interest" description="Disordered" evidence="1">
    <location>
        <begin position="1"/>
        <end position="41"/>
    </location>
</feature>
<feature type="region of interest" description="Disordered" evidence="1">
    <location>
        <begin position="60"/>
        <end position="82"/>
    </location>
</feature>
<dbReference type="AlphaFoldDB" id="K0TEU2"/>
<proteinExistence type="predicted"/>
<evidence type="ECO:0000256" key="1">
    <source>
        <dbReference type="SAM" id="MobiDB-lite"/>
    </source>
</evidence>
<feature type="region of interest" description="Disordered" evidence="1">
    <location>
        <begin position="97"/>
        <end position="137"/>
    </location>
</feature>
<comment type="caution">
    <text evidence="2">The sequence shown here is derived from an EMBL/GenBank/DDBJ whole genome shotgun (WGS) entry which is preliminary data.</text>
</comment>
<reference evidence="2 3" key="1">
    <citation type="journal article" date="2012" name="Genome Biol.">
        <title>Genome and low-iron response of an oceanic diatom adapted to chronic iron limitation.</title>
        <authorList>
            <person name="Lommer M."/>
            <person name="Specht M."/>
            <person name="Roy A.S."/>
            <person name="Kraemer L."/>
            <person name="Andreson R."/>
            <person name="Gutowska M.A."/>
            <person name="Wolf J."/>
            <person name="Bergner S.V."/>
            <person name="Schilhabel M.B."/>
            <person name="Klostermeier U.C."/>
            <person name="Beiko R.G."/>
            <person name="Rosenstiel P."/>
            <person name="Hippler M."/>
            <person name="Laroche J."/>
        </authorList>
    </citation>
    <scope>NUCLEOTIDE SEQUENCE [LARGE SCALE GENOMIC DNA]</scope>
    <source>
        <strain evidence="2 3">CCMP1005</strain>
    </source>
</reference>
<evidence type="ECO:0000313" key="3">
    <source>
        <dbReference type="Proteomes" id="UP000266841"/>
    </source>
</evidence>
<evidence type="ECO:0000313" key="2">
    <source>
        <dbReference type="EMBL" id="EJK69057.1"/>
    </source>
</evidence>
<organism evidence="2 3">
    <name type="scientific">Thalassiosira oceanica</name>
    <name type="common">Marine diatom</name>
    <dbReference type="NCBI Taxonomy" id="159749"/>
    <lineage>
        <taxon>Eukaryota</taxon>
        <taxon>Sar</taxon>
        <taxon>Stramenopiles</taxon>
        <taxon>Ochrophyta</taxon>
        <taxon>Bacillariophyta</taxon>
        <taxon>Coscinodiscophyceae</taxon>
        <taxon>Thalassiosirophycidae</taxon>
        <taxon>Thalassiosirales</taxon>
        <taxon>Thalassiosiraceae</taxon>
        <taxon>Thalassiosira</taxon>
    </lineage>
</organism>
<protein>
    <submittedName>
        <fullName evidence="2">Uncharacterized protein</fullName>
    </submittedName>
</protein>
<gene>
    <name evidence="2" type="ORF">THAOC_09724</name>
</gene>
<dbReference type="Proteomes" id="UP000266841">
    <property type="component" value="Unassembled WGS sequence"/>
</dbReference>
<accession>K0TEU2</accession>
<name>K0TEU2_THAOC</name>